<dbReference type="AlphaFoldDB" id="A0A183D3B8"/>
<organism evidence="3">
    <name type="scientific">Gongylonema pulchrum</name>
    <dbReference type="NCBI Taxonomy" id="637853"/>
    <lineage>
        <taxon>Eukaryota</taxon>
        <taxon>Metazoa</taxon>
        <taxon>Ecdysozoa</taxon>
        <taxon>Nematoda</taxon>
        <taxon>Chromadorea</taxon>
        <taxon>Rhabditida</taxon>
        <taxon>Spirurina</taxon>
        <taxon>Spiruromorpha</taxon>
        <taxon>Spiruroidea</taxon>
        <taxon>Gongylonematidae</taxon>
        <taxon>Gongylonema</taxon>
    </lineage>
</organism>
<protein>
    <submittedName>
        <fullName evidence="1 3">Uncharacterized protein</fullName>
    </submittedName>
</protein>
<evidence type="ECO:0000313" key="2">
    <source>
        <dbReference type="Proteomes" id="UP000271098"/>
    </source>
</evidence>
<evidence type="ECO:0000313" key="1">
    <source>
        <dbReference type="EMBL" id="VDK38496.1"/>
    </source>
</evidence>
<reference evidence="1 2" key="2">
    <citation type="submission" date="2018-11" db="EMBL/GenBank/DDBJ databases">
        <authorList>
            <consortium name="Pathogen Informatics"/>
        </authorList>
    </citation>
    <scope>NUCLEOTIDE SEQUENCE [LARGE SCALE GENOMIC DNA]</scope>
</reference>
<proteinExistence type="predicted"/>
<dbReference type="InterPro" id="IPR010761">
    <property type="entry name" value="Clc_prot-like"/>
</dbReference>
<accession>A0A183D3B8</accession>
<gene>
    <name evidence="1" type="ORF">GPUH_LOCUS3209</name>
</gene>
<dbReference type="Pfam" id="PF07062">
    <property type="entry name" value="Clc-like"/>
    <property type="match status" value="1"/>
</dbReference>
<dbReference type="OrthoDB" id="5823275at2759"/>
<dbReference type="Proteomes" id="UP000271098">
    <property type="component" value="Unassembled WGS sequence"/>
</dbReference>
<keyword evidence="2" id="KW-1185">Reference proteome</keyword>
<name>A0A183D3B8_9BILA</name>
<dbReference type="WBParaSite" id="GPUH_0000321401-mRNA-1">
    <property type="protein sequence ID" value="GPUH_0000321401-mRNA-1"/>
    <property type="gene ID" value="GPUH_0000321401"/>
</dbReference>
<evidence type="ECO:0000313" key="3">
    <source>
        <dbReference type="WBParaSite" id="GPUH_0000321401-mRNA-1"/>
    </source>
</evidence>
<sequence>MYKFDRSAELVIENTLNNIDEDGAAGESEHHRFWGKIFLYQRNSNFHTFCISD</sequence>
<dbReference type="GO" id="GO:0016020">
    <property type="term" value="C:membrane"/>
    <property type="evidence" value="ECO:0007669"/>
    <property type="project" value="InterPro"/>
</dbReference>
<reference evidence="3" key="1">
    <citation type="submission" date="2016-06" db="UniProtKB">
        <authorList>
            <consortium name="WormBaseParasite"/>
        </authorList>
    </citation>
    <scope>IDENTIFICATION</scope>
</reference>
<dbReference type="EMBL" id="UYRT01005337">
    <property type="protein sequence ID" value="VDK38496.1"/>
    <property type="molecule type" value="Genomic_DNA"/>
</dbReference>